<evidence type="ECO:0000313" key="3">
    <source>
        <dbReference type="Proteomes" id="UP000291213"/>
    </source>
</evidence>
<sequence length="37" mass="4040">PPSVEGYQGAQGQVEEEDEEANHNRLTTQPPATPFES</sequence>
<dbReference type="Proteomes" id="UP000291213">
    <property type="component" value="Unassembled WGS sequence"/>
</dbReference>
<organism evidence="2 3">
    <name type="scientific">Aeropyrum pernix</name>
    <dbReference type="NCBI Taxonomy" id="56636"/>
    <lineage>
        <taxon>Archaea</taxon>
        <taxon>Thermoproteota</taxon>
        <taxon>Thermoprotei</taxon>
        <taxon>Desulfurococcales</taxon>
        <taxon>Desulfurococcaceae</taxon>
        <taxon>Aeropyrum</taxon>
    </lineage>
</organism>
<feature type="compositionally biased region" description="Polar residues" evidence="1">
    <location>
        <begin position="24"/>
        <end position="37"/>
    </location>
</feature>
<proteinExistence type="predicted"/>
<feature type="non-terminal residue" evidence="2">
    <location>
        <position position="1"/>
    </location>
</feature>
<accession>A0A401H913</accession>
<evidence type="ECO:0000313" key="2">
    <source>
        <dbReference type="EMBL" id="GBF08956.1"/>
    </source>
</evidence>
<gene>
    <name evidence="2" type="ORF">apy_06810</name>
</gene>
<reference evidence="2 3" key="1">
    <citation type="submission" date="2017-02" db="EMBL/GenBank/DDBJ databases">
        <title>isolation and characterization of a novel temperate virus Aeropyrum globular virus 1 infecting hyperthermophilic archaeon Aeropyrum.</title>
        <authorList>
            <person name="Yumiya M."/>
            <person name="Yoshida T."/>
            <person name="Sako Y."/>
        </authorList>
    </citation>
    <scope>NUCLEOTIDE SEQUENCE [LARGE SCALE GENOMIC DNA]</scope>
    <source>
        <strain evidence="2 3">YK1-12-2013</strain>
    </source>
</reference>
<dbReference type="EMBL" id="BDMD01000037">
    <property type="protein sequence ID" value="GBF08956.1"/>
    <property type="molecule type" value="Genomic_DNA"/>
</dbReference>
<protein>
    <submittedName>
        <fullName evidence="2">Uncharacterized protein</fullName>
    </submittedName>
</protein>
<name>A0A401H913_AERPX</name>
<evidence type="ECO:0000256" key="1">
    <source>
        <dbReference type="SAM" id="MobiDB-lite"/>
    </source>
</evidence>
<dbReference type="AlphaFoldDB" id="A0A401H913"/>
<comment type="caution">
    <text evidence="2">The sequence shown here is derived from an EMBL/GenBank/DDBJ whole genome shotgun (WGS) entry which is preliminary data.</text>
</comment>
<feature type="region of interest" description="Disordered" evidence="1">
    <location>
        <begin position="1"/>
        <end position="37"/>
    </location>
</feature>